<dbReference type="Proteomes" id="UP000244722">
    <property type="component" value="Unassembled WGS sequence"/>
</dbReference>
<proteinExistence type="predicted"/>
<organism evidence="1 2">
    <name type="scientific">Tuber borchii</name>
    <name type="common">White truffle</name>
    <dbReference type="NCBI Taxonomy" id="42251"/>
    <lineage>
        <taxon>Eukaryota</taxon>
        <taxon>Fungi</taxon>
        <taxon>Dikarya</taxon>
        <taxon>Ascomycota</taxon>
        <taxon>Pezizomycotina</taxon>
        <taxon>Pezizomycetes</taxon>
        <taxon>Pezizales</taxon>
        <taxon>Tuberaceae</taxon>
        <taxon>Tuber</taxon>
    </lineage>
</organism>
<gene>
    <name evidence="1" type="ORF">B9Z19DRAFT_1120929</name>
</gene>
<reference evidence="1 2" key="1">
    <citation type="submission" date="2017-04" db="EMBL/GenBank/DDBJ databases">
        <title>Draft genome sequence of Tuber borchii Vittad., a whitish edible truffle.</title>
        <authorList>
            <consortium name="DOE Joint Genome Institute"/>
            <person name="Murat C."/>
            <person name="Kuo A."/>
            <person name="Barry K.W."/>
            <person name="Clum A."/>
            <person name="Dockter R.B."/>
            <person name="Fauchery L."/>
            <person name="Iotti M."/>
            <person name="Kohler A."/>
            <person name="Labutti K."/>
            <person name="Lindquist E.A."/>
            <person name="Lipzen A."/>
            <person name="Ohm R.A."/>
            <person name="Wang M."/>
            <person name="Grigoriev I.V."/>
            <person name="Zambonelli A."/>
            <person name="Martin F.M."/>
        </authorList>
    </citation>
    <scope>NUCLEOTIDE SEQUENCE [LARGE SCALE GENOMIC DNA]</scope>
    <source>
        <strain evidence="1 2">Tbo3840</strain>
    </source>
</reference>
<accession>A0A2T7A3J9</accession>
<sequence>MPMVSGLVYTEVEGNADQRVEGHRVKRSLIRGIEKISRIPGASSGGRISYGNKPGRTLLHSIKLMEKRLNDQETDIVKLLARAAEQDTDITTLQQNDSKKELQNLALRKRVDDHERKGRDQAHEIMKLLPVQDLAIGIRKRFFATNCRSNDEKLPWDTEVIYSGNLRAHAGDVCLDFHLFQTGSLIKDCDTFEDLYGVTWQAAGALIEYPQLVLAMNTRATELAKKHSKWAKIHEDAYRNLVIYVVNATPEDLEIFKTDDLEKDTYHRRLFESLNNKL</sequence>
<dbReference type="AlphaFoldDB" id="A0A2T7A3J9"/>
<dbReference type="EMBL" id="NESQ01000030">
    <property type="protein sequence ID" value="PUU82323.1"/>
    <property type="molecule type" value="Genomic_DNA"/>
</dbReference>
<evidence type="ECO:0000313" key="1">
    <source>
        <dbReference type="EMBL" id="PUU82323.1"/>
    </source>
</evidence>
<comment type="caution">
    <text evidence="1">The sequence shown here is derived from an EMBL/GenBank/DDBJ whole genome shotgun (WGS) entry which is preliminary data.</text>
</comment>
<protein>
    <submittedName>
        <fullName evidence="1">Uncharacterized protein</fullName>
    </submittedName>
</protein>
<evidence type="ECO:0000313" key="2">
    <source>
        <dbReference type="Proteomes" id="UP000244722"/>
    </source>
</evidence>
<keyword evidence="2" id="KW-1185">Reference proteome</keyword>
<dbReference type="OrthoDB" id="10468979at2759"/>
<name>A0A2T7A3J9_TUBBO</name>